<feature type="compositionally biased region" description="Basic and acidic residues" evidence="1">
    <location>
        <begin position="468"/>
        <end position="477"/>
    </location>
</feature>
<feature type="compositionally biased region" description="Polar residues" evidence="1">
    <location>
        <begin position="1"/>
        <end position="10"/>
    </location>
</feature>
<dbReference type="OrthoDB" id="6349518at2759"/>
<evidence type="ECO:0000256" key="2">
    <source>
        <dbReference type="SAM" id="Phobius"/>
    </source>
</evidence>
<dbReference type="InterPro" id="IPR031578">
    <property type="entry name" value="TipE"/>
</dbReference>
<dbReference type="PANTHER" id="PTHR12335">
    <property type="entry name" value="TIPE PROTEIN TEMPERATURE-INDUCED PARALYTIC E"/>
    <property type="match status" value="1"/>
</dbReference>
<sequence length="516" mass="57500">MAAKNQSSGDSAGRKKKHEPPPKPIPEQDRHICGLICVCQLTFVLSSVSLVYLSVAIYLPGYRAFNAAIETVPIMCQTINSTISNNCEWASCGEWCLTKPSGNCPQYLVTVRQNGTDIRVENCTRLSVAHCPQPNPDTLKQYNCNNDKECLGITGIISCRLGHCSNISELYQCYFNTSTDTNETIDSDRDNLQLNGYFNCINGSCLKINWPITCDRFCNKITTIGLNVFLRFGDYVHTGDCQRVIAYNKANGPLAHGEPLAEPKQIWTDENSTNGIFMASCTNVTNIVKDKADSISPNKTMMAVDCINGTVLDESRMPKPYMNFTTFWTMYETSDRLLDETNTYVPTESSLTVYNSSRLYINQQGCVNTLRNECKLFGDSHGRAGENHTAQSRFPCFYTKNDSFTALARFDLNKTWWELMIGVTVPGILFAVSFLTLLIVHQTVKVGDDARMTCQWCADDDAAAADEPFMKPDGQKTKERKQRKHADIQELSVIEALVAKSADIAVGRPPIESPDV</sequence>
<keyword evidence="4" id="KW-1185">Reference proteome</keyword>
<protein>
    <submittedName>
        <fullName evidence="3">Uncharacterized protein</fullName>
    </submittedName>
</protein>
<gene>
    <name evidence="3" type="ORF">CINCED_3A012618</name>
</gene>
<keyword evidence="2" id="KW-1133">Transmembrane helix</keyword>
<dbReference type="GO" id="GO:0017080">
    <property type="term" value="F:sodium channel regulator activity"/>
    <property type="evidence" value="ECO:0007669"/>
    <property type="project" value="TreeGrafter"/>
</dbReference>
<evidence type="ECO:0000256" key="1">
    <source>
        <dbReference type="SAM" id="MobiDB-lite"/>
    </source>
</evidence>
<dbReference type="PANTHER" id="PTHR12335:SF3">
    <property type="entry name" value="IP11896P"/>
    <property type="match status" value="1"/>
</dbReference>
<reference evidence="3 4" key="1">
    <citation type="submission" date="2019-08" db="EMBL/GenBank/DDBJ databases">
        <authorList>
            <person name="Alioto T."/>
            <person name="Alioto T."/>
            <person name="Gomez Garrido J."/>
        </authorList>
    </citation>
    <scope>NUCLEOTIDE SEQUENCE [LARGE SCALE GENOMIC DNA]</scope>
</reference>
<dbReference type="GO" id="GO:0002028">
    <property type="term" value="P:regulation of sodium ion transport"/>
    <property type="evidence" value="ECO:0007669"/>
    <property type="project" value="TreeGrafter"/>
</dbReference>
<proteinExistence type="predicted"/>
<keyword evidence="2" id="KW-0812">Transmembrane</keyword>
<organism evidence="3 4">
    <name type="scientific">Cinara cedri</name>
    <dbReference type="NCBI Taxonomy" id="506608"/>
    <lineage>
        <taxon>Eukaryota</taxon>
        <taxon>Metazoa</taxon>
        <taxon>Ecdysozoa</taxon>
        <taxon>Arthropoda</taxon>
        <taxon>Hexapoda</taxon>
        <taxon>Insecta</taxon>
        <taxon>Pterygota</taxon>
        <taxon>Neoptera</taxon>
        <taxon>Paraneoptera</taxon>
        <taxon>Hemiptera</taxon>
        <taxon>Sternorrhyncha</taxon>
        <taxon>Aphidomorpha</taxon>
        <taxon>Aphidoidea</taxon>
        <taxon>Aphididae</taxon>
        <taxon>Lachninae</taxon>
        <taxon>Cinara</taxon>
    </lineage>
</organism>
<feature type="transmembrane region" description="Helical" evidence="2">
    <location>
        <begin position="32"/>
        <end position="59"/>
    </location>
</feature>
<feature type="region of interest" description="Disordered" evidence="1">
    <location>
        <begin position="467"/>
        <end position="486"/>
    </location>
</feature>
<dbReference type="AlphaFoldDB" id="A0A5E4MUN4"/>
<feature type="transmembrane region" description="Helical" evidence="2">
    <location>
        <begin position="416"/>
        <end position="440"/>
    </location>
</feature>
<feature type="region of interest" description="Disordered" evidence="1">
    <location>
        <begin position="1"/>
        <end position="26"/>
    </location>
</feature>
<dbReference type="EMBL" id="CABPRJ010000983">
    <property type="protein sequence ID" value="VVC34134.1"/>
    <property type="molecule type" value="Genomic_DNA"/>
</dbReference>
<evidence type="ECO:0000313" key="3">
    <source>
        <dbReference type="EMBL" id="VVC34134.1"/>
    </source>
</evidence>
<evidence type="ECO:0000313" key="4">
    <source>
        <dbReference type="Proteomes" id="UP000325440"/>
    </source>
</evidence>
<name>A0A5E4MUN4_9HEMI</name>
<keyword evidence="2" id="KW-0472">Membrane</keyword>
<dbReference type="GO" id="GO:0005886">
    <property type="term" value="C:plasma membrane"/>
    <property type="evidence" value="ECO:0007669"/>
    <property type="project" value="TreeGrafter"/>
</dbReference>
<accession>A0A5E4MUN4</accession>
<dbReference type="Proteomes" id="UP000325440">
    <property type="component" value="Unassembled WGS sequence"/>
</dbReference>